<name>A0ABT3J927_9RHOB</name>
<feature type="domain" description="GIY-YIG" evidence="1">
    <location>
        <begin position="217"/>
        <end position="308"/>
    </location>
</feature>
<evidence type="ECO:0000313" key="3">
    <source>
        <dbReference type="Proteomes" id="UP001207582"/>
    </source>
</evidence>
<organism evidence="2 3">
    <name type="scientific">Defluviimonas salinarum</name>
    <dbReference type="NCBI Taxonomy" id="2992147"/>
    <lineage>
        <taxon>Bacteria</taxon>
        <taxon>Pseudomonadati</taxon>
        <taxon>Pseudomonadota</taxon>
        <taxon>Alphaproteobacteria</taxon>
        <taxon>Rhodobacterales</taxon>
        <taxon>Paracoccaceae</taxon>
        <taxon>Albidovulum</taxon>
    </lineage>
</organism>
<proteinExistence type="predicted"/>
<gene>
    <name evidence="2" type="ORF">OM960_21915</name>
</gene>
<protein>
    <submittedName>
        <fullName evidence="2">GIY-YIG nuclease family protein</fullName>
    </submittedName>
</protein>
<dbReference type="CDD" id="cd10443">
    <property type="entry name" value="GIY-YIG_HE_Tlr8p_PBC-V_like"/>
    <property type="match status" value="1"/>
</dbReference>
<dbReference type="RefSeq" id="WP_264773463.1">
    <property type="nucleotide sequence ID" value="NZ_JAPDOG010000034.1"/>
</dbReference>
<sequence>MSSNNARKPAHNVTLPVPIPFSGSDYGSFADLYRSVSPPPAVPEVTLQGRIKRGLQKHGAYSDDWLAEAIHTTARDFRAKYSPRRTWVIINGARRDLREVYDALQDKPLPYAGAFHQRLAARRRLGRDITMEIVRDAARLPEKEWMTHYGGGRRKPEGFLYDGDAYPGANGQYSSITSFLQRIDRYGDRRSIHTRLKNGWDIDDALTRPPIERDKDYGVVYLITQESTGMSYVGISFCGAKSRLKQHCRSAFEQGGSTPLYLAMRATGIDDFQMEIIEEGVMSEEELAAKERRWIASLDTIYPKGLNANGGGSTGRVEGKQVTVDGVVYQSIEAAARRIAKKRGLNVHVVRSAITEGRPIPENPRTHSDHPLAGTILFRKWLGMLKRSTNSSSALVVYEWRDFDVWYQDTNAAGKEKLNLIRPDRSEPWGPRNFAWGSDKELIEAVHGREFRAFGRIWPSKQAACEEYGIGKGTLWFRLKRGMTPEEALTEPISKTSRAGKSFEFEGVSYRSRHEAAKLLSVAHDITYHQAKDRLTRGIPTKRWSQIGQKGPQP</sequence>
<evidence type="ECO:0000313" key="2">
    <source>
        <dbReference type="EMBL" id="MCW3784192.1"/>
    </source>
</evidence>
<dbReference type="SMART" id="SM00465">
    <property type="entry name" value="GIYc"/>
    <property type="match status" value="1"/>
</dbReference>
<keyword evidence="3" id="KW-1185">Reference proteome</keyword>
<dbReference type="Gene3D" id="3.40.1440.10">
    <property type="entry name" value="GIY-YIG endonuclease"/>
    <property type="match status" value="1"/>
</dbReference>
<dbReference type="EMBL" id="JAPDOG010000034">
    <property type="protein sequence ID" value="MCW3784192.1"/>
    <property type="molecule type" value="Genomic_DNA"/>
</dbReference>
<comment type="caution">
    <text evidence="2">The sequence shown here is derived from an EMBL/GenBank/DDBJ whole genome shotgun (WGS) entry which is preliminary data.</text>
</comment>
<dbReference type="Proteomes" id="UP001207582">
    <property type="component" value="Unassembled WGS sequence"/>
</dbReference>
<dbReference type="Pfam" id="PF01541">
    <property type="entry name" value="GIY-YIG"/>
    <property type="match status" value="1"/>
</dbReference>
<reference evidence="2 3" key="1">
    <citation type="submission" date="2022-10" db="EMBL/GenBank/DDBJ databases">
        <title>Defluviimonas sp. CAU 1641 isolated from mud.</title>
        <authorList>
            <person name="Kim W."/>
        </authorList>
    </citation>
    <scope>NUCLEOTIDE SEQUENCE [LARGE SCALE GENOMIC DNA]</scope>
    <source>
        <strain evidence="2 3">CAU 1641</strain>
    </source>
</reference>
<evidence type="ECO:0000259" key="1">
    <source>
        <dbReference type="SMART" id="SM00465"/>
    </source>
</evidence>
<dbReference type="InterPro" id="IPR000305">
    <property type="entry name" value="GIY-YIG_endonuc"/>
</dbReference>
<accession>A0ABT3J927</accession>
<dbReference type="SUPFAM" id="SSF82771">
    <property type="entry name" value="GIY-YIG endonuclease"/>
    <property type="match status" value="1"/>
</dbReference>
<dbReference type="InterPro" id="IPR035901">
    <property type="entry name" value="GIY-YIG_endonuc_sf"/>
</dbReference>